<evidence type="ECO:0000259" key="1">
    <source>
        <dbReference type="Pfam" id="PF13966"/>
    </source>
</evidence>
<sequence>MREHKALVPWSNVVWLKKGIPKQKLLTWLFVLNRCPTRDRLISWGISIDPACLLCNDEAESRNHLFFECDFTRSIWWRLSHKLRLPWTSGSWDTTLQILISFKGTQNHRFLILLAWQSLIYETWRERNNRLHRHIAQPSEIAAHPSDNITQRSDLRVCSSGLL</sequence>
<gene>
    <name evidence="2" type="ORF">ANE_LOCUS15863</name>
</gene>
<dbReference type="InterPro" id="IPR026960">
    <property type="entry name" value="RVT-Znf"/>
</dbReference>
<accession>A0A565BVK0</accession>
<dbReference type="PANTHER" id="PTHR47746:SF88">
    <property type="entry name" value="RNA-DIRECTED DNA POLYMERASE (REVERSE TRANSCRIPTASE)-RELATED FAMILY PROTEIN-RELATED"/>
    <property type="match status" value="1"/>
</dbReference>
<protein>
    <recommendedName>
        <fullName evidence="1">Reverse transcriptase zinc-binding domain-containing protein</fullName>
    </recommendedName>
</protein>
<name>A0A565BVK0_9BRAS</name>
<dbReference type="AlphaFoldDB" id="A0A565BVK0"/>
<comment type="caution">
    <text evidence="2">The sequence shown here is derived from an EMBL/GenBank/DDBJ whole genome shotgun (WGS) entry which is preliminary data.</text>
</comment>
<proteinExistence type="predicted"/>
<evidence type="ECO:0000313" key="2">
    <source>
        <dbReference type="EMBL" id="VVB05419.1"/>
    </source>
</evidence>
<feature type="domain" description="Reverse transcriptase zinc-binding" evidence="1">
    <location>
        <begin position="1"/>
        <end position="76"/>
    </location>
</feature>
<evidence type="ECO:0000313" key="3">
    <source>
        <dbReference type="Proteomes" id="UP000489600"/>
    </source>
</evidence>
<dbReference type="Pfam" id="PF13966">
    <property type="entry name" value="zf-RVT"/>
    <property type="match status" value="1"/>
</dbReference>
<organism evidence="2 3">
    <name type="scientific">Arabis nemorensis</name>
    <dbReference type="NCBI Taxonomy" id="586526"/>
    <lineage>
        <taxon>Eukaryota</taxon>
        <taxon>Viridiplantae</taxon>
        <taxon>Streptophyta</taxon>
        <taxon>Embryophyta</taxon>
        <taxon>Tracheophyta</taxon>
        <taxon>Spermatophyta</taxon>
        <taxon>Magnoliopsida</taxon>
        <taxon>eudicotyledons</taxon>
        <taxon>Gunneridae</taxon>
        <taxon>Pentapetalae</taxon>
        <taxon>rosids</taxon>
        <taxon>malvids</taxon>
        <taxon>Brassicales</taxon>
        <taxon>Brassicaceae</taxon>
        <taxon>Arabideae</taxon>
        <taxon>Arabis</taxon>
    </lineage>
</organism>
<dbReference type="EMBL" id="CABITT030000005">
    <property type="protein sequence ID" value="VVB05419.1"/>
    <property type="molecule type" value="Genomic_DNA"/>
</dbReference>
<dbReference type="PANTHER" id="PTHR47746">
    <property type="entry name" value="ZF-RVT DOMAIN-CONTAINING PROTEIN"/>
    <property type="match status" value="1"/>
</dbReference>
<dbReference type="Proteomes" id="UP000489600">
    <property type="component" value="Unassembled WGS sequence"/>
</dbReference>
<keyword evidence="3" id="KW-1185">Reference proteome</keyword>
<reference evidence="2" key="1">
    <citation type="submission" date="2019-07" db="EMBL/GenBank/DDBJ databases">
        <authorList>
            <person name="Dittberner H."/>
        </authorList>
    </citation>
    <scope>NUCLEOTIDE SEQUENCE [LARGE SCALE GENOMIC DNA]</scope>
</reference>
<dbReference type="OrthoDB" id="1109839at2759"/>